<keyword evidence="3" id="KW-1185">Reference proteome</keyword>
<gene>
    <name evidence="2" type="ORF">BEMITA_LOCUS7185</name>
</gene>
<accession>A0A9P0A7L5</accession>
<feature type="compositionally biased region" description="Acidic residues" evidence="1">
    <location>
        <begin position="727"/>
        <end position="736"/>
    </location>
</feature>
<name>A0A9P0A7L5_BEMTA</name>
<organism evidence="2 3">
    <name type="scientific">Bemisia tabaci</name>
    <name type="common">Sweetpotato whitefly</name>
    <name type="synonym">Aleurodes tabaci</name>
    <dbReference type="NCBI Taxonomy" id="7038"/>
    <lineage>
        <taxon>Eukaryota</taxon>
        <taxon>Metazoa</taxon>
        <taxon>Ecdysozoa</taxon>
        <taxon>Arthropoda</taxon>
        <taxon>Hexapoda</taxon>
        <taxon>Insecta</taxon>
        <taxon>Pterygota</taxon>
        <taxon>Neoptera</taxon>
        <taxon>Paraneoptera</taxon>
        <taxon>Hemiptera</taxon>
        <taxon>Sternorrhyncha</taxon>
        <taxon>Aleyrodoidea</taxon>
        <taxon>Aleyrodidae</taxon>
        <taxon>Aleyrodinae</taxon>
        <taxon>Bemisia</taxon>
    </lineage>
</organism>
<evidence type="ECO:0000313" key="3">
    <source>
        <dbReference type="Proteomes" id="UP001152759"/>
    </source>
</evidence>
<feature type="region of interest" description="Disordered" evidence="1">
    <location>
        <begin position="187"/>
        <end position="262"/>
    </location>
</feature>
<protein>
    <submittedName>
        <fullName evidence="2">Uncharacterized protein</fullName>
    </submittedName>
</protein>
<proteinExistence type="predicted"/>
<evidence type="ECO:0000256" key="1">
    <source>
        <dbReference type="SAM" id="MobiDB-lite"/>
    </source>
</evidence>
<feature type="compositionally biased region" description="Basic and acidic residues" evidence="1">
    <location>
        <begin position="219"/>
        <end position="235"/>
    </location>
</feature>
<dbReference type="EMBL" id="OU963865">
    <property type="protein sequence ID" value="CAH0388263.1"/>
    <property type="molecule type" value="Genomic_DNA"/>
</dbReference>
<feature type="region of interest" description="Disordered" evidence="1">
    <location>
        <begin position="712"/>
        <end position="747"/>
    </location>
</feature>
<dbReference type="Proteomes" id="UP001152759">
    <property type="component" value="Chromosome 4"/>
</dbReference>
<reference evidence="2" key="1">
    <citation type="submission" date="2021-12" db="EMBL/GenBank/DDBJ databases">
        <authorList>
            <person name="King R."/>
        </authorList>
    </citation>
    <scope>NUCLEOTIDE SEQUENCE</scope>
</reference>
<evidence type="ECO:0000313" key="2">
    <source>
        <dbReference type="EMBL" id="CAH0388263.1"/>
    </source>
</evidence>
<dbReference type="AlphaFoldDB" id="A0A9P0A7L5"/>
<sequence length="827" mass="94985">MQLTEVQWSQIWDTEKECLRKRFYSTVIDDAVKDIGVFCILNVNTSSVKRPKKGGDVVYRIRIDCYCAFEKCRNFVIEFEYRPRIRVTPKMRVRACSCEMKHVGFKTKHCSGAKRVEFMQELRYTKPLVFRVKKTLTTDPDLLDNGNTGDVKSASVIRKIRSEDKKRDDIHPDPLYDVLYTQGAQIRNSAGEESSRKVGYAGEKGAPPTSETTGGWYFDPRDNEYQKKKNTDSHDGANNAGSVAEGDGKTNGQSQKEPETENYRRCRLETLAEVLEKQRDQFCCSDAKDPYKKKCLDQRSKKEKRKINEGCSYLHSVASPLRIMVLCPHRKALYKLKKQSPKTRKPLDGITLKLDATGSIIDIMPYTDKRIYMYSLVVEIDSTVVSISEYYSCDHFIESIENWLAEVYRYMNGGVKRCLAKHISVDCSFALINAACLGINKMSLDIYLDLCYKIMQSDPKSKRTKALMKHLCFIHLCGAHLAKKFVEKIVESYPYSKETVESDIKKKEYAEIKKVLMASLMLIPVEISYDRIKDIFRCIFVLLLAPTNDGSLSDAVQELKKISEEKKKTLEDTGHVHFDLDDIDVPEGYESYKESPYYKDMLSIYEVVENKVKKMTITPTQEQSKYKNERFAKYLLKNYTHILPLWSGLFSLGGERFSNAHVENFYNIVKNWLLRGEGKERANRVLASVEDYNAAQSTLLCRKIPKEGLAGRMKKAKMGQENGLDIDNTDVEESDPDEPKTDTDETGEIGAQACARKRKVPNVEVKNDDEKENCNKKQLPMDVDFEDVYNPDSRETWGPKKRRQQNKYVGRPFPITQCRASIVAAKR</sequence>